<reference evidence="3" key="1">
    <citation type="submission" date="2020-01" db="EMBL/GenBank/DDBJ databases">
        <authorList>
            <person name="Rat A."/>
        </authorList>
    </citation>
    <scope>NUCLEOTIDE SEQUENCE</scope>
    <source>
        <strain evidence="3">LMG 28251</strain>
    </source>
</reference>
<evidence type="ECO:0008006" key="5">
    <source>
        <dbReference type="Google" id="ProtNLM"/>
    </source>
</evidence>
<keyword evidence="4" id="KW-1185">Reference proteome</keyword>
<organism evidence="3 4">
    <name type="scientific">Plastoroseomonas arctica</name>
    <dbReference type="NCBI Taxonomy" id="1509237"/>
    <lineage>
        <taxon>Bacteria</taxon>
        <taxon>Pseudomonadati</taxon>
        <taxon>Pseudomonadota</taxon>
        <taxon>Alphaproteobacteria</taxon>
        <taxon>Acetobacterales</taxon>
        <taxon>Acetobacteraceae</taxon>
        <taxon>Plastoroseomonas</taxon>
    </lineage>
</organism>
<dbReference type="RefSeq" id="WP_211874868.1">
    <property type="nucleotide sequence ID" value="NZ_JAAEDH010000014.1"/>
</dbReference>
<evidence type="ECO:0000256" key="1">
    <source>
        <dbReference type="SAM" id="MobiDB-lite"/>
    </source>
</evidence>
<sequence>MNTTRRPPIIDMTPEGEFRDPAPRPAPGRLDRILTRVGGMAMLLAILSGALVLAAVAVMAVAVLLPVAIIAGLIGGATLWWRIRRARAQGTPVRFGFVRR</sequence>
<evidence type="ECO:0000313" key="4">
    <source>
        <dbReference type="Proteomes" id="UP001196068"/>
    </source>
</evidence>
<evidence type="ECO:0000256" key="2">
    <source>
        <dbReference type="SAM" id="Phobius"/>
    </source>
</evidence>
<gene>
    <name evidence="3" type="ORF">GXW79_13170</name>
</gene>
<keyword evidence="2" id="KW-1133">Transmembrane helix</keyword>
<feature type="region of interest" description="Disordered" evidence="1">
    <location>
        <begin position="1"/>
        <end position="26"/>
    </location>
</feature>
<dbReference type="Proteomes" id="UP001196068">
    <property type="component" value="Unassembled WGS sequence"/>
</dbReference>
<proteinExistence type="predicted"/>
<dbReference type="EMBL" id="JAAEDH010000014">
    <property type="protein sequence ID" value="MBR0656027.1"/>
    <property type="molecule type" value="Genomic_DNA"/>
</dbReference>
<feature type="transmembrane region" description="Helical" evidence="2">
    <location>
        <begin position="33"/>
        <end position="57"/>
    </location>
</feature>
<dbReference type="AlphaFoldDB" id="A0AAF1JXS6"/>
<reference evidence="3" key="2">
    <citation type="journal article" date="2021" name="Syst. Appl. Microbiol.">
        <title>Roseomonas hellenica sp. nov., isolated from roots of wild-growing Alkanna tinctoria.</title>
        <authorList>
            <person name="Rat A."/>
            <person name="Naranjo H.D."/>
            <person name="Lebbe L."/>
            <person name="Cnockaert M."/>
            <person name="Krigas N."/>
            <person name="Grigoriadou K."/>
            <person name="Maloupa E."/>
            <person name="Willems A."/>
        </authorList>
    </citation>
    <scope>NUCLEOTIDE SEQUENCE</scope>
    <source>
        <strain evidence="3">LMG 28251</strain>
    </source>
</reference>
<name>A0AAF1JXS6_9PROT</name>
<keyword evidence="2" id="KW-0472">Membrane</keyword>
<accession>A0AAF1JXS6</accession>
<feature type="transmembrane region" description="Helical" evidence="2">
    <location>
        <begin position="63"/>
        <end position="81"/>
    </location>
</feature>
<evidence type="ECO:0000313" key="3">
    <source>
        <dbReference type="EMBL" id="MBR0656027.1"/>
    </source>
</evidence>
<keyword evidence="2" id="KW-0812">Transmembrane</keyword>
<comment type="caution">
    <text evidence="3">The sequence shown here is derived from an EMBL/GenBank/DDBJ whole genome shotgun (WGS) entry which is preliminary data.</text>
</comment>
<protein>
    <recommendedName>
        <fullName evidence="5">Transmembrane protein</fullName>
    </recommendedName>
</protein>